<dbReference type="Proteomes" id="UP000194225">
    <property type="component" value="Unassembled WGS sequence"/>
</dbReference>
<evidence type="ECO:0000313" key="1">
    <source>
        <dbReference type="EMBL" id="OSY45640.1"/>
    </source>
</evidence>
<accession>A0ABX3XXU5</accession>
<comment type="caution">
    <text evidence="1">The sequence shown here is derived from an EMBL/GenBank/DDBJ whole genome shotgun (WGS) entry which is preliminary data.</text>
</comment>
<gene>
    <name evidence="1" type="ORF">BG653_02930</name>
</gene>
<dbReference type="EMBL" id="MIGA01000016">
    <property type="protein sequence ID" value="OSY45640.1"/>
    <property type="molecule type" value="Genomic_DNA"/>
</dbReference>
<keyword evidence="2" id="KW-1185">Reference proteome</keyword>
<name>A0ABX3XXU5_STRPT</name>
<reference evidence="1 2" key="1">
    <citation type="submission" date="2016-09" db="EMBL/GenBank/DDBJ databases">
        <title>Streptomyces platensis DSM40041, a candidate organism with high potential of specific P450 cytochromes.</title>
        <authorList>
            <person name="Grumaz C."/>
            <person name="Vainshtein Y."/>
            <person name="Kirstahler P."/>
            <person name="Sohn K."/>
        </authorList>
    </citation>
    <scope>NUCLEOTIDE SEQUENCE [LARGE SCALE GENOMIC DNA]</scope>
    <source>
        <strain evidence="1 2">DSM 40041</strain>
    </source>
</reference>
<protein>
    <submittedName>
        <fullName evidence="1">Uncharacterized protein</fullName>
    </submittedName>
</protein>
<proteinExistence type="predicted"/>
<evidence type="ECO:0000313" key="2">
    <source>
        <dbReference type="Proteomes" id="UP000194225"/>
    </source>
</evidence>
<sequence length="152" mass="16144">MGTVHHREELLVPLRDEKGNVSVRGIKKLTHGAAAVGLALLGTVAAAPTASASEGNYIQFSNNSGFLVDTCYTWEGPDGIESKNYCHTSKPVGQTWKAYYPAEATGASVTVTFAMGMGGDKKYEHNLESTSSHCFQTTGLWPNGGEVLSTTC</sequence>
<organism evidence="1 2">
    <name type="scientific">Streptomyces platensis</name>
    <dbReference type="NCBI Taxonomy" id="58346"/>
    <lineage>
        <taxon>Bacteria</taxon>
        <taxon>Bacillati</taxon>
        <taxon>Actinomycetota</taxon>
        <taxon>Actinomycetes</taxon>
        <taxon>Kitasatosporales</taxon>
        <taxon>Streptomycetaceae</taxon>
        <taxon>Streptomyces</taxon>
    </lineage>
</organism>